<evidence type="ECO:0000313" key="1">
    <source>
        <dbReference type="EMBL" id="GFR67426.1"/>
    </source>
</evidence>
<gene>
    <name evidence="1" type="ORF">ElyMa_003706600</name>
</gene>
<organism evidence="1 2">
    <name type="scientific">Elysia marginata</name>
    <dbReference type="NCBI Taxonomy" id="1093978"/>
    <lineage>
        <taxon>Eukaryota</taxon>
        <taxon>Metazoa</taxon>
        <taxon>Spiralia</taxon>
        <taxon>Lophotrochozoa</taxon>
        <taxon>Mollusca</taxon>
        <taxon>Gastropoda</taxon>
        <taxon>Heterobranchia</taxon>
        <taxon>Euthyneura</taxon>
        <taxon>Panpulmonata</taxon>
        <taxon>Sacoglossa</taxon>
        <taxon>Placobranchoidea</taxon>
        <taxon>Plakobranchidae</taxon>
        <taxon>Elysia</taxon>
    </lineage>
</organism>
<name>A0AAV4F319_9GAST</name>
<dbReference type="EMBL" id="BMAT01007596">
    <property type="protein sequence ID" value="GFR67426.1"/>
    <property type="molecule type" value="Genomic_DNA"/>
</dbReference>
<evidence type="ECO:0008006" key="3">
    <source>
        <dbReference type="Google" id="ProtNLM"/>
    </source>
</evidence>
<protein>
    <recommendedName>
        <fullName evidence="3">Single-stranded DNA-binding protein</fullName>
    </recommendedName>
</protein>
<proteinExistence type="predicted"/>
<accession>A0AAV4F319</accession>
<keyword evidence="2" id="KW-1185">Reference proteome</keyword>
<comment type="caution">
    <text evidence="1">The sequence shown here is derived from an EMBL/GenBank/DDBJ whole genome shotgun (WGS) entry which is preliminary data.</text>
</comment>
<reference evidence="1 2" key="1">
    <citation type="journal article" date="2021" name="Elife">
        <title>Chloroplast acquisition without the gene transfer in kleptoplastic sea slugs, Plakobranchus ocellatus.</title>
        <authorList>
            <person name="Maeda T."/>
            <person name="Takahashi S."/>
            <person name="Yoshida T."/>
            <person name="Shimamura S."/>
            <person name="Takaki Y."/>
            <person name="Nagai Y."/>
            <person name="Toyoda A."/>
            <person name="Suzuki Y."/>
            <person name="Arimoto A."/>
            <person name="Ishii H."/>
            <person name="Satoh N."/>
            <person name="Nishiyama T."/>
            <person name="Hasebe M."/>
            <person name="Maruyama T."/>
            <person name="Minagawa J."/>
            <person name="Obokata J."/>
            <person name="Shigenobu S."/>
        </authorList>
    </citation>
    <scope>NUCLEOTIDE SEQUENCE [LARGE SCALE GENOMIC DNA]</scope>
</reference>
<evidence type="ECO:0000313" key="2">
    <source>
        <dbReference type="Proteomes" id="UP000762676"/>
    </source>
</evidence>
<sequence>MSKLPRTCRANFSSLLTDGQKIVMSGLIETTRKKEEASYQQREIVLLKIITVRRSLTAGRPRDAEWSMGRNGPELTAVQANSLPPLAIRSQEMPRTRLSERTPVLLVTE</sequence>
<dbReference type="AlphaFoldDB" id="A0AAV4F319"/>
<dbReference type="Proteomes" id="UP000762676">
    <property type="component" value="Unassembled WGS sequence"/>
</dbReference>